<evidence type="ECO:0000313" key="5">
    <source>
        <dbReference type="Proteomes" id="UP000199032"/>
    </source>
</evidence>
<feature type="domain" description="Sulfotransferase" evidence="3">
    <location>
        <begin position="171"/>
        <end position="352"/>
    </location>
</feature>
<accession>A0A0S4LBH1</accession>
<dbReference type="OrthoDB" id="3399180at2"/>
<evidence type="ECO:0000313" key="4">
    <source>
        <dbReference type="EMBL" id="CUS35089.1"/>
    </source>
</evidence>
<keyword evidence="2" id="KW-0808">Transferase</keyword>
<dbReference type="SUPFAM" id="SSF52540">
    <property type="entry name" value="P-loop containing nucleoside triphosphate hydrolases"/>
    <property type="match status" value="1"/>
</dbReference>
<evidence type="ECO:0000259" key="3">
    <source>
        <dbReference type="Pfam" id="PF00685"/>
    </source>
</evidence>
<dbReference type="AlphaFoldDB" id="A0A0S4LBH1"/>
<dbReference type="InterPro" id="IPR027417">
    <property type="entry name" value="P-loop_NTPase"/>
</dbReference>
<evidence type="ECO:0000256" key="2">
    <source>
        <dbReference type="ARBA" id="ARBA00022679"/>
    </source>
</evidence>
<name>A0A0S4LBH1_9BACT</name>
<dbReference type="Pfam" id="PF00685">
    <property type="entry name" value="Sulfotransfer_1"/>
    <property type="match status" value="1"/>
</dbReference>
<reference evidence="4 5" key="1">
    <citation type="submission" date="2015-10" db="EMBL/GenBank/DDBJ databases">
        <authorList>
            <person name="Gilbert D.G."/>
        </authorList>
    </citation>
    <scope>NUCLEOTIDE SEQUENCE [LARGE SCALE GENOMIC DNA]</scope>
    <source>
        <strain evidence="4">COMA1</strain>
    </source>
</reference>
<dbReference type="InterPro" id="IPR000863">
    <property type="entry name" value="Sulfotransferase_dom"/>
</dbReference>
<sequence length="388" mass="43144">MSGTIELLFLAGVLALMALVWRLTRHIKAATKTMTFELEAQRSVVEQSMAEMAQATASALASQRHMIELKMAQTLERLVPISPAKNGRDILECRDVPLNVALPTLFPGWQDVRPVFVATVFKSGTKLLEHIVAKLTGLEINAPTMSAGSDYESAGPIVFECGKFFIWHNVPSHTVKTRLIEAHARPIFLIRNIYDLAVSQYFHFAHDVDAEIGYATHTAGYFSQMGQDEGIALLLSGATSEHFNWHGFGYYLRQTQEILQFSKEYPCHIMVYDSLVQNKHREIQRLAAFLNVELTDELLGGLVDSSSLNSMREARISAVGTGKHFRKGSPGDHVNVLKSWHYHMINQIKVIFAPRLDALCEELGFSGVTTALVESVHPRAVPSNANGK</sequence>
<proteinExistence type="inferred from homology"/>
<comment type="similarity">
    <text evidence="1">Belongs to the sulfotransferase 1 family.</text>
</comment>
<dbReference type="STRING" id="1742972.COMA1_20116"/>
<evidence type="ECO:0000256" key="1">
    <source>
        <dbReference type="ARBA" id="ARBA00005771"/>
    </source>
</evidence>
<dbReference type="Proteomes" id="UP000199032">
    <property type="component" value="Unassembled WGS sequence"/>
</dbReference>
<dbReference type="RefSeq" id="WP_090747337.1">
    <property type="nucleotide sequence ID" value="NZ_CZQA01000008.1"/>
</dbReference>
<keyword evidence="5" id="KW-1185">Reference proteome</keyword>
<dbReference type="GO" id="GO:0008146">
    <property type="term" value="F:sulfotransferase activity"/>
    <property type="evidence" value="ECO:0007669"/>
    <property type="project" value="InterPro"/>
</dbReference>
<dbReference type="EMBL" id="CZQA01000008">
    <property type="protein sequence ID" value="CUS35089.1"/>
    <property type="molecule type" value="Genomic_DNA"/>
</dbReference>
<dbReference type="Gene3D" id="3.40.50.300">
    <property type="entry name" value="P-loop containing nucleotide triphosphate hydrolases"/>
    <property type="match status" value="1"/>
</dbReference>
<gene>
    <name evidence="4" type="ORF">COMA1_20116</name>
</gene>
<protein>
    <recommendedName>
        <fullName evidence="3">Sulfotransferase domain-containing protein</fullName>
    </recommendedName>
</protein>
<dbReference type="PANTHER" id="PTHR11783">
    <property type="entry name" value="SULFOTRANSFERASE SULT"/>
    <property type="match status" value="1"/>
</dbReference>
<organism evidence="4 5">
    <name type="scientific">Candidatus Nitrospira nitrosa</name>
    <dbReference type="NCBI Taxonomy" id="1742972"/>
    <lineage>
        <taxon>Bacteria</taxon>
        <taxon>Pseudomonadati</taxon>
        <taxon>Nitrospirota</taxon>
        <taxon>Nitrospiria</taxon>
        <taxon>Nitrospirales</taxon>
        <taxon>Nitrospiraceae</taxon>
        <taxon>Nitrospira</taxon>
    </lineage>
</organism>